<evidence type="ECO:0000256" key="4">
    <source>
        <dbReference type="SAM" id="MobiDB-lite"/>
    </source>
</evidence>
<protein>
    <submittedName>
        <fullName evidence="6">HMG (High mobility group) box protein</fullName>
    </submittedName>
</protein>
<dbReference type="GO" id="GO:0001228">
    <property type="term" value="F:DNA-binding transcription activator activity, RNA polymerase II-specific"/>
    <property type="evidence" value="ECO:0007669"/>
    <property type="project" value="TreeGrafter"/>
</dbReference>
<feature type="compositionally biased region" description="Basic residues" evidence="4">
    <location>
        <begin position="311"/>
        <end position="321"/>
    </location>
</feature>
<dbReference type="Gene3D" id="1.10.30.10">
    <property type="entry name" value="High mobility group box domain"/>
    <property type="match status" value="1"/>
</dbReference>
<keyword evidence="2" id="KW-0804">Transcription</keyword>
<feature type="compositionally biased region" description="Low complexity" evidence="4">
    <location>
        <begin position="659"/>
        <end position="726"/>
    </location>
</feature>
<gene>
    <name evidence="6" type="ORF">RhiXN_10483</name>
</gene>
<feature type="region of interest" description="Disordered" evidence="4">
    <location>
        <begin position="193"/>
        <end position="212"/>
    </location>
</feature>
<dbReference type="PANTHER" id="PTHR10270">
    <property type="entry name" value="SOX TRANSCRIPTION FACTOR"/>
    <property type="match status" value="1"/>
</dbReference>
<evidence type="ECO:0000313" key="6">
    <source>
        <dbReference type="EMBL" id="QRW24159.1"/>
    </source>
</evidence>
<evidence type="ECO:0000259" key="5">
    <source>
        <dbReference type="PROSITE" id="PS50118"/>
    </source>
</evidence>
<dbReference type="GO" id="GO:0005634">
    <property type="term" value="C:nucleus"/>
    <property type="evidence" value="ECO:0007669"/>
    <property type="project" value="UniProtKB-UniRule"/>
</dbReference>
<feature type="region of interest" description="Disordered" evidence="4">
    <location>
        <begin position="430"/>
        <end position="452"/>
    </location>
</feature>
<dbReference type="GeneID" id="67032762"/>
<feature type="compositionally biased region" description="Basic and acidic residues" evidence="4">
    <location>
        <begin position="198"/>
        <end position="212"/>
    </location>
</feature>
<feature type="compositionally biased region" description="Low complexity" evidence="4">
    <location>
        <begin position="442"/>
        <end position="452"/>
    </location>
</feature>
<evidence type="ECO:0000256" key="3">
    <source>
        <dbReference type="PROSITE-ProRule" id="PRU00267"/>
    </source>
</evidence>
<feature type="compositionally biased region" description="Polar residues" evidence="4">
    <location>
        <begin position="430"/>
        <end position="439"/>
    </location>
</feature>
<feature type="compositionally biased region" description="Low complexity" evidence="4">
    <location>
        <begin position="131"/>
        <end position="148"/>
    </location>
</feature>
<dbReference type="InterPro" id="IPR009071">
    <property type="entry name" value="HMG_box_dom"/>
</dbReference>
<keyword evidence="3" id="KW-0539">Nucleus</keyword>
<dbReference type="AlphaFoldDB" id="A0A8H8T080"/>
<feature type="region of interest" description="Disordered" evidence="4">
    <location>
        <begin position="533"/>
        <end position="777"/>
    </location>
</feature>
<dbReference type="GO" id="GO:0030154">
    <property type="term" value="P:cell differentiation"/>
    <property type="evidence" value="ECO:0007669"/>
    <property type="project" value="TreeGrafter"/>
</dbReference>
<reference evidence="6" key="1">
    <citation type="submission" date="2020-05" db="EMBL/GenBank/DDBJ databases">
        <title>Evolutionary and genomic comparisons of hybrid uninucleate and nonhybrid Rhizoctonia fungi.</title>
        <authorList>
            <person name="Li C."/>
            <person name="Chen X."/>
        </authorList>
    </citation>
    <scope>NUCLEOTIDE SEQUENCE</scope>
    <source>
        <strain evidence="6">AG-1 IA</strain>
    </source>
</reference>
<dbReference type="SUPFAM" id="SSF47095">
    <property type="entry name" value="HMG-box"/>
    <property type="match status" value="1"/>
</dbReference>
<dbReference type="PANTHER" id="PTHR10270:SF161">
    <property type="entry name" value="SEX-DETERMINING REGION Y PROTEIN"/>
    <property type="match status" value="1"/>
</dbReference>
<feature type="DNA-binding region" description="HMG box" evidence="3">
    <location>
        <begin position="152"/>
        <end position="222"/>
    </location>
</feature>
<feature type="compositionally biased region" description="Polar residues" evidence="4">
    <location>
        <begin position="533"/>
        <end position="550"/>
    </location>
</feature>
<feature type="region of interest" description="Disordered" evidence="4">
    <location>
        <begin position="304"/>
        <end position="337"/>
    </location>
</feature>
<keyword evidence="1 3" id="KW-0238">DNA-binding</keyword>
<dbReference type="GO" id="GO:0000978">
    <property type="term" value="F:RNA polymerase II cis-regulatory region sequence-specific DNA binding"/>
    <property type="evidence" value="ECO:0007669"/>
    <property type="project" value="TreeGrafter"/>
</dbReference>
<sequence>MAYETWTRTWIFRSRSKRHREGRAGGNERYKTRERGGKVLRSFEREHTPRQRLANSHSDRFEIVIICRVSIYAHPETRRKRMGYTALKPIAIVSIDREQEQGIPYQRRTRRAMRKAAAMPPTRPDRQRAPTSSTTNNGSNATGSNAGGKAQPPRPPNAWILYRSDKLKELATQQTSGPRKPQAEISKIISQMWQQEGPDTKGKYETREEKKAEHAALYPDYKFAPMKKEDKAMLRKAQRLEKEEIRQAERNRKKRKGKARADDDNDNDDDDDGVCCLHVICPLLTLAQTVRSSSCPIRCSDRPSPGIPHRPMVHRRRRRHSSTPNTPTPIHPTTTTLPLPLRAGVLLSIPRAGPMTPFRADAYQQDSYPEEEEWAGEEGEWSAEEAWAGRSRRGAVWDEEQIAGPSQTPSANGLRSRLLPPQQPQSLTITLPPSSTPRNSHTHSTSTLTCHGTFSGDPDANVAISLNDMNINESSSSSRNVGLNDLLRAPLPDIAVSFPDFVGNPDGHASFDVLSTENEEWWSALMNVAIPQDDTSYADSGPSQLMQSQPVAGPSYEPVAGPSSHQQQRPAPIHTQSLPTFNHGLPSPDGDHHHQGRRSRAASSAAYPGQMPGAFPEPSYQDSYQPQPQQYHQPPQQQEYNPSPFAQIASSRSNSGWRQPQQQQPQPPQQRSRAPSFPAPAPAFAQQQFSSAGAPFPSPSGTAQFPSPSGAGAFPSPSGAGAFPSPCHAPPSLPLSPAPSPALSILPAPAPYPCPSATDEATASVLLTPRQRKGKGP</sequence>
<feature type="compositionally biased region" description="Low complexity" evidence="4">
    <location>
        <begin position="616"/>
        <end position="640"/>
    </location>
</feature>
<dbReference type="KEGG" id="rsx:RhiXN_10483"/>
<dbReference type="PROSITE" id="PS50118">
    <property type="entry name" value="HMG_BOX_2"/>
    <property type="match status" value="1"/>
</dbReference>
<dbReference type="RefSeq" id="XP_043184396.1">
    <property type="nucleotide sequence ID" value="XM_043330299.1"/>
</dbReference>
<dbReference type="Pfam" id="PF00505">
    <property type="entry name" value="HMG_box"/>
    <property type="match status" value="1"/>
</dbReference>
<feature type="compositionally biased region" description="Basic and acidic residues" evidence="4">
    <location>
        <begin position="239"/>
        <end position="250"/>
    </location>
</feature>
<proteinExistence type="predicted"/>
<feature type="compositionally biased region" description="Polar residues" evidence="4">
    <location>
        <begin position="648"/>
        <end position="658"/>
    </location>
</feature>
<dbReference type="Proteomes" id="UP000650533">
    <property type="component" value="Chromosome 11"/>
</dbReference>
<evidence type="ECO:0000256" key="1">
    <source>
        <dbReference type="ARBA" id="ARBA00023125"/>
    </source>
</evidence>
<dbReference type="EMBL" id="CP059668">
    <property type="protein sequence ID" value="QRW24159.1"/>
    <property type="molecule type" value="Genomic_DNA"/>
</dbReference>
<feature type="domain" description="HMG box" evidence="5">
    <location>
        <begin position="152"/>
        <end position="222"/>
    </location>
</feature>
<feature type="region of interest" description="Disordered" evidence="4">
    <location>
        <begin position="111"/>
        <end position="158"/>
    </location>
</feature>
<evidence type="ECO:0000313" key="7">
    <source>
        <dbReference type="Proteomes" id="UP000650533"/>
    </source>
</evidence>
<feature type="region of interest" description="Disordered" evidence="4">
    <location>
        <begin position="239"/>
        <end position="269"/>
    </location>
</feature>
<feature type="compositionally biased region" description="Polar residues" evidence="4">
    <location>
        <begin position="563"/>
        <end position="580"/>
    </location>
</feature>
<dbReference type="SMART" id="SM00398">
    <property type="entry name" value="HMG"/>
    <property type="match status" value="1"/>
</dbReference>
<organism evidence="6 7">
    <name type="scientific">Rhizoctonia solani</name>
    <dbReference type="NCBI Taxonomy" id="456999"/>
    <lineage>
        <taxon>Eukaryota</taxon>
        <taxon>Fungi</taxon>
        <taxon>Dikarya</taxon>
        <taxon>Basidiomycota</taxon>
        <taxon>Agaricomycotina</taxon>
        <taxon>Agaricomycetes</taxon>
        <taxon>Cantharellales</taxon>
        <taxon>Ceratobasidiaceae</taxon>
        <taxon>Rhizoctonia</taxon>
    </lineage>
</organism>
<name>A0A8H8T080_9AGAM</name>
<dbReference type="InterPro" id="IPR036910">
    <property type="entry name" value="HMG_box_dom_sf"/>
</dbReference>
<evidence type="ECO:0000256" key="2">
    <source>
        <dbReference type="ARBA" id="ARBA00023163"/>
    </source>
</evidence>
<dbReference type="InterPro" id="IPR050140">
    <property type="entry name" value="SRY-related_HMG-box_TF-like"/>
</dbReference>
<dbReference type="CDD" id="cd01389">
    <property type="entry name" value="HMG-box_ROX1-like"/>
    <property type="match status" value="1"/>
</dbReference>
<accession>A0A8H8T080</accession>
<feature type="compositionally biased region" description="Pro residues" evidence="4">
    <location>
        <begin position="727"/>
        <end position="740"/>
    </location>
</feature>